<dbReference type="RefSeq" id="WP_191784390.1">
    <property type="nucleotide sequence ID" value="NZ_JACSQV010000015.1"/>
</dbReference>
<name>A0ABR8QH58_9CELL</name>
<reference evidence="14 15" key="1">
    <citation type="submission" date="2020-08" db="EMBL/GenBank/DDBJ databases">
        <title>A Genomic Blueprint of the Chicken Gut Microbiome.</title>
        <authorList>
            <person name="Gilroy R."/>
            <person name="Ravi A."/>
            <person name="Getino M."/>
            <person name="Pursley I."/>
            <person name="Horton D.L."/>
            <person name="Alikhan N.-F."/>
            <person name="Baker D."/>
            <person name="Gharbi K."/>
            <person name="Hall N."/>
            <person name="Watson M."/>
            <person name="Adriaenssens E.M."/>
            <person name="Foster-Nyarko E."/>
            <person name="Jarju S."/>
            <person name="Secka A."/>
            <person name="Antonio M."/>
            <person name="Oren A."/>
            <person name="Chaudhuri R."/>
            <person name="La Ragione R.M."/>
            <person name="Hildebrand F."/>
            <person name="Pallen M.J."/>
        </authorList>
    </citation>
    <scope>NUCLEOTIDE SEQUENCE [LARGE SCALE GENOMIC DNA]</scope>
    <source>
        <strain evidence="14 15">Sa3CUA2</strain>
    </source>
</reference>
<dbReference type="Gene3D" id="3.40.190.10">
    <property type="entry name" value="Periplasmic binding protein-like II"/>
    <property type="match status" value="2"/>
</dbReference>
<keyword evidence="6" id="KW-0479">Metal-binding</keyword>
<dbReference type="SUPFAM" id="SSF53850">
    <property type="entry name" value="Periplasmic binding protein-like II"/>
    <property type="match status" value="1"/>
</dbReference>
<evidence type="ECO:0000256" key="10">
    <source>
        <dbReference type="ARBA" id="ARBA00033171"/>
    </source>
</evidence>
<dbReference type="Pfam" id="PF09084">
    <property type="entry name" value="NMT1"/>
    <property type="match status" value="1"/>
</dbReference>
<dbReference type="PANTHER" id="PTHR31528:SF1">
    <property type="entry name" value="4-AMINO-5-HYDROXYMETHYL-2-METHYLPYRIMIDINE PHOSPHATE SYNTHASE THI11-RELATED"/>
    <property type="match status" value="1"/>
</dbReference>
<evidence type="ECO:0000259" key="13">
    <source>
        <dbReference type="Pfam" id="PF09084"/>
    </source>
</evidence>
<evidence type="ECO:0000256" key="8">
    <source>
        <dbReference type="ARBA" id="ARBA00022977"/>
    </source>
</evidence>
<dbReference type="PANTHER" id="PTHR31528">
    <property type="entry name" value="4-AMINO-5-HYDROXYMETHYL-2-METHYLPYRIMIDINE PHOSPHATE SYNTHASE THI11-RELATED"/>
    <property type="match status" value="1"/>
</dbReference>
<comment type="caution">
    <text evidence="14">The sequence shown here is derived from an EMBL/GenBank/DDBJ whole genome shotgun (WGS) entry which is preliminary data.</text>
</comment>
<dbReference type="Proteomes" id="UP000604241">
    <property type="component" value="Unassembled WGS sequence"/>
</dbReference>
<feature type="domain" description="SsuA/THI5-like" evidence="13">
    <location>
        <begin position="63"/>
        <end position="273"/>
    </location>
</feature>
<dbReference type="EMBL" id="JACSQV010000015">
    <property type="protein sequence ID" value="MBD7919740.1"/>
    <property type="molecule type" value="Genomic_DNA"/>
</dbReference>
<dbReference type="InterPro" id="IPR027939">
    <property type="entry name" value="NMT1/THI5"/>
</dbReference>
<evidence type="ECO:0000313" key="15">
    <source>
        <dbReference type="Proteomes" id="UP000604241"/>
    </source>
</evidence>
<dbReference type="InterPro" id="IPR015168">
    <property type="entry name" value="SsuA/THI5"/>
</dbReference>
<accession>A0ABR8QH58</accession>
<comment type="pathway">
    <text evidence="2">Cofactor biosynthesis; thiamine diphosphate biosynthesis.</text>
</comment>
<gene>
    <name evidence="14" type="ORF">H9657_15825</name>
</gene>
<feature type="chain" id="PRO_5045404917" description="Thiamine pyrimidine synthase" evidence="12">
    <location>
        <begin position="39"/>
        <end position="359"/>
    </location>
</feature>
<evidence type="ECO:0000256" key="12">
    <source>
        <dbReference type="SAM" id="SignalP"/>
    </source>
</evidence>
<proteinExistence type="inferred from homology"/>
<evidence type="ECO:0000256" key="3">
    <source>
        <dbReference type="ARBA" id="ARBA00009406"/>
    </source>
</evidence>
<comment type="catalytic activity">
    <reaction evidence="11">
        <text>N(6)-(pyridoxal phosphate)-L-lysyl-[4-amino-5-hydroxymethyl-2-methylpyrimidine phosphate synthase] + L-histidyl-[4-amino-5-hydroxymethyl-2-methylpyrimidine phosphate synthase] + 2 Fe(3+) + 4 H2O = L-lysyl-[4-amino-5-hydroxymethyl-2-methylpyrimidine phosphate synthase] + (2S)-2-amino-5-hydroxy-4-oxopentanoyl-[4-amino-5-hydroxymethyl-2-methylpyrimidine phosphate synthase] + 4-amino-2-methyl-5-(phosphooxymethyl)pyrimidine + 3-oxopropanoate + 2 Fe(2+) + 2 H(+)</text>
        <dbReference type="Rhea" id="RHEA:65756"/>
        <dbReference type="Rhea" id="RHEA-COMP:16892"/>
        <dbReference type="Rhea" id="RHEA-COMP:16893"/>
        <dbReference type="Rhea" id="RHEA-COMP:16894"/>
        <dbReference type="Rhea" id="RHEA-COMP:16895"/>
        <dbReference type="ChEBI" id="CHEBI:15377"/>
        <dbReference type="ChEBI" id="CHEBI:15378"/>
        <dbReference type="ChEBI" id="CHEBI:29033"/>
        <dbReference type="ChEBI" id="CHEBI:29034"/>
        <dbReference type="ChEBI" id="CHEBI:29969"/>
        <dbReference type="ChEBI" id="CHEBI:29979"/>
        <dbReference type="ChEBI" id="CHEBI:33190"/>
        <dbReference type="ChEBI" id="CHEBI:58354"/>
        <dbReference type="ChEBI" id="CHEBI:143915"/>
        <dbReference type="ChEBI" id="CHEBI:157692"/>
    </reaction>
    <physiologicalReaction direction="left-to-right" evidence="11">
        <dbReference type="Rhea" id="RHEA:65757"/>
    </physiologicalReaction>
</comment>
<evidence type="ECO:0000256" key="5">
    <source>
        <dbReference type="ARBA" id="ARBA00022679"/>
    </source>
</evidence>
<evidence type="ECO:0000256" key="4">
    <source>
        <dbReference type="ARBA" id="ARBA00011738"/>
    </source>
</evidence>
<comment type="similarity">
    <text evidence="3">Belongs to the NMT1/THI5 family.</text>
</comment>
<protein>
    <recommendedName>
        <fullName evidence="10">Thiamine pyrimidine synthase</fullName>
    </recommendedName>
</protein>
<organism evidence="14 15">
    <name type="scientific">Cellulomonas avistercoris</name>
    <dbReference type="NCBI Taxonomy" id="2762242"/>
    <lineage>
        <taxon>Bacteria</taxon>
        <taxon>Bacillati</taxon>
        <taxon>Actinomycetota</taxon>
        <taxon>Actinomycetes</taxon>
        <taxon>Micrococcales</taxon>
        <taxon>Cellulomonadaceae</taxon>
        <taxon>Cellulomonas</taxon>
    </lineage>
</organism>
<sequence>MTLPQLPRRAHRTRFTGLAAAGAALALVLGACSSGADAETGEDAGADGADHGAITVQLSWIKNAEFAGEFFADSKGYFADAGFSSVTLNAGPGATESIVLSGGADFGLSNAISVGQVVAEEDAPLKIVGTTFQRNPFTILSLTDGGDIATPEDLKGKRIGVQAGPNEALFDALLAINEIDPAEVTKVPVEYDPSPLVNGEVDGFLAYVTNESITVEAEGNAVTNLLFADNGLPFVAESVVTTQEMIENEPEKVKAFLAAEIRGWKDAVADPEEGARLAVEEYGADLELDLAKEIQQATIQIDLIVTDETEKNGLFTISDDLIEQNLRTLAAAGIELEADDLFDLSLLTELLEEQPDLAK</sequence>
<keyword evidence="8" id="KW-0784">Thiamine biosynthesis</keyword>
<comment type="subunit">
    <text evidence="4">Homodimer.</text>
</comment>
<evidence type="ECO:0000256" key="9">
    <source>
        <dbReference type="ARBA" id="ARBA00023004"/>
    </source>
</evidence>
<evidence type="ECO:0000256" key="7">
    <source>
        <dbReference type="ARBA" id="ARBA00022898"/>
    </source>
</evidence>
<comment type="function">
    <text evidence="1">Responsible for the formation of the pyrimidine heterocycle in the thiamine biosynthesis pathway. Catalyzes the formation of hydroxymethylpyrimidine phosphate (HMP-P) from histidine and pyridoxal phosphate (PLP). The protein uses PLP and the active site histidine to form HMP-P, generating an inactive enzyme. The enzyme can only undergo a single turnover, which suggests it is a suicide enzyme.</text>
</comment>
<evidence type="ECO:0000256" key="6">
    <source>
        <dbReference type="ARBA" id="ARBA00022723"/>
    </source>
</evidence>
<evidence type="ECO:0000313" key="14">
    <source>
        <dbReference type="EMBL" id="MBD7919740.1"/>
    </source>
</evidence>
<keyword evidence="9" id="KW-0408">Iron</keyword>
<keyword evidence="12" id="KW-0732">Signal</keyword>
<keyword evidence="7" id="KW-0663">Pyridoxal phosphate</keyword>
<evidence type="ECO:0000256" key="1">
    <source>
        <dbReference type="ARBA" id="ARBA00003469"/>
    </source>
</evidence>
<feature type="signal peptide" evidence="12">
    <location>
        <begin position="1"/>
        <end position="38"/>
    </location>
</feature>
<evidence type="ECO:0000256" key="11">
    <source>
        <dbReference type="ARBA" id="ARBA00048179"/>
    </source>
</evidence>
<keyword evidence="15" id="KW-1185">Reference proteome</keyword>
<evidence type="ECO:0000256" key="2">
    <source>
        <dbReference type="ARBA" id="ARBA00004948"/>
    </source>
</evidence>
<keyword evidence="5" id="KW-0808">Transferase</keyword>